<protein>
    <submittedName>
        <fullName evidence="2">Uncharacterized protein</fullName>
    </submittedName>
</protein>
<feature type="region of interest" description="Disordered" evidence="1">
    <location>
        <begin position="1"/>
        <end position="23"/>
    </location>
</feature>
<dbReference type="EnsemblPlants" id="AET7Gv21199600.1">
    <property type="protein sequence ID" value="AET7Gv21199600.1"/>
    <property type="gene ID" value="AET7Gv21199600"/>
</dbReference>
<proteinExistence type="predicted"/>
<dbReference type="Proteomes" id="UP000015105">
    <property type="component" value="Chromosome 7D"/>
</dbReference>
<reference evidence="2" key="5">
    <citation type="journal article" date="2021" name="G3 (Bethesda)">
        <title>Aegilops tauschii genome assembly Aet v5.0 features greater sequence contiguity and improved annotation.</title>
        <authorList>
            <person name="Wang L."/>
            <person name="Zhu T."/>
            <person name="Rodriguez J.C."/>
            <person name="Deal K.R."/>
            <person name="Dubcovsky J."/>
            <person name="McGuire P.E."/>
            <person name="Lux T."/>
            <person name="Spannagl M."/>
            <person name="Mayer K.F.X."/>
            <person name="Baldrich P."/>
            <person name="Meyers B.C."/>
            <person name="Huo N."/>
            <person name="Gu Y.Q."/>
            <person name="Zhou H."/>
            <person name="Devos K.M."/>
            <person name="Bennetzen J.L."/>
            <person name="Unver T."/>
            <person name="Budak H."/>
            <person name="Gulick P.J."/>
            <person name="Galiba G."/>
            <person name="Kalapos B."/>
            <person name="Nelson D.R."/>
            <person name="Li P."/>
            <person name="You F.M."/>
            <person name="Luo M.C."/>
            <person name="Dvorak J."/>
        </authorList>
    </citation>
    <scope>NUCLEOTIDE SEQUENCE [LARGE SCALE GENOMIC DNA]</scope>
    <source>
        <strain evidence="2">cv. AL8/78</strain>
    </source>
</reference>
<accession>A0A453T256</accession>
<feature type="compositionally biased region" description="Basic and acidic residues" evidence="1">
    <location>
        <begin position="1"/>
        <end position="16"/>
    </location>
</feature>
<name>A0A453T256_AEGTS</name>
<reference evidence="3" key="1">
    <citation type="journal article" date="2014" name="Science">
        <title>Ancient hybridizations among the ancestral genomes of bread wheat.</title>
        <authorList>
            <consortium name="International Wheat Genome Sequencing Consortium,"/>
            <person name="Marcussen T."/>
            <person name="Sandve S.R."/>
            <person name="Heier L."/>
            <person name="Spannagl M."/>
            <person name="Pfeifer M."/>
            <person name="Jakobsen K.S."/>
            <person name="Wulff B.B."/>
            <person name="Steuernagel B."/>
            <person name="Mayer K.F."/>
            <person name="Olsen O.A."/>
        </authorList>
    </citation>
    <scope>NUCLEOTIDE SEQUENCE [LARGE SCALE GENOMIC DNA]</scope>
    <source>
        <strain evidence="3">cv. AL8/78</strain>
    </source>
</reference>
<dbReference type="InterPro" id="IPR053115">
    <property type="entry name" value="CDK_inhibitor"/>
</dbReference>
<dbReference type="AlphaFoldDB" id="A0A453T256"/>
<evidence type="ECO:0000256" key="1">
    <source>
        <dbReference type="SAM" id="MobiDB-lite"/>
    </source>
</evidence>
<dbReference type="Gramene" id="AET7Gv21199600.1">
    <property type="protein sequence ID" value="AET7Gv21199600.1"/>
    <property type="gene ID" value="AET7Gv21199600"/>
</dbReference>
<dbReference type="PANTHER" id="PTHR35162">
    <property type="entry name" value="OS08G0516600 PROTEIN"/>
    <property type="match status" value="1"/>
</dbReference>
<sequence length="253" mass="25711">YTLLEKTTHKQAEPHHTTGLASSPPRAILWHNLFLGSLERGSRAAAGSARYSASMGFDVAEISELAELRPIQTAVGGARATAGPGADDGAAETGCVTPKASGARPVAAGGADDDAAADNGCVTPRASGSMAMLPIAPLKQDDGVDVGFATPLATGVEIGPRDSCGAGATAGDEGSFTTPTTADSALVPATVCPPAPRKSAPVPTRKRAPLQQRLFFYPVPHDLTTVFVAVPQCPPPAKKMRAHVVESSVPLGT</sequence>
<evidence type="ECO:0000313" key="2">
    <source>
        <dbReference type="EnsemblPlants" id="AET7Gv21199600.1"/>
    </source>
</evidence>
<keyword evidence="3" id="KW-1185">Reference proteome</keyword>
<reference evidence="2" key="4">
    <citation type="submission" date="2019-03" db="UniProtKB">
        <authorList>
            <consortium name="EnsemblPlants"/>
        </authorList>
    </citation>
    <scope>IDENTIFICATION</scope>
</reference>
<dbReference type="PANTHER" id="PTHR35162:SF10">
    <property type="entry name" value="OS06G0659800 PROTEIN"/>
    <property type="match status" value="1"/>
</dbReference>
<organism evidence="2 3">
    <name type="scientific">Aegilops tauschii subsp. strangulata</name>
    <name type="common">Goatgrass</name>
    <dbReference type="NCBI Taxonomy" id="200361"/>
    <lineage>
        <taxon>Eukaryota</taxon>
        <taxon>Viridiplantae</taxon>
        <taxon>Streptophyta</taxon>
        <taxon>Embryophyta</taxon>
        <taxon>Tracheophyta</taxon>
        <taxon>Spermatophyta</taxon>
        <taxon>Magnoliopsida</taxon>
        <taxon>Liliopsida</taxon>
        <taxon>Poales</taxon>
        <taxon>Poaceae</taxon>
        <taxon>BOP clade</taxon>
        <taxon>Pooideae</taxon>
        <taxon>Triticodae</taxon>
        <taxon>Triticeae</taxon>
        <taxon>Triticinae</taxon>
        <taxon>Aegilops</taxon>
    </lineage>
</organism>
<reference evidence="2" key="3">
    <citation type="journal article" date="2017" name="Nature">
        <title>Genome sequence of the progenitor of the wheat D genome Aegilops tauschii.</title>
        <authorList>
            <person name="Luo M.C."/>
            <person name="Gu Y.Q."/>
            <person name="Puiu D."/>
            <person name="Wang H."/>
            <person name="Twardziok S.O."/>
            <person name="Deal K.R."/>
            <person name="Huo N."/>
            <person name="Zhu T."/>
            <person name="Wang L."/>
            <person name="Wang Y."/>
            <person name="McGuire P.E."/>
            <person name="Liu S."/>
            <person name="Long H."/>
            <person name="Ramasamy R.K."/>
            <person name="Rodriguez J.C."/>
            <person name="Van S.L."/>
            <person name="Yuan L."/>
            <person name="Wang Z."/>
            <person name="Xia Z."/>
            <person name="Xiao L."/>
            <person name="Anderson O.D."/>
            <person name="Ouyang S."/>
            <person name="Liang Y."/>
            <person name="Zimin A.V."/>
            <person name="Pertea G."/>
            <person name="Qi P."/>
            <person name="Bennetzen J.L."/>
            <person name="Dai X."/>
            <person name="Dawson M.W."/>
            <person name="Muller H.G."/>
            <person name="Kugler K."/>
            <person name="Rivarola-Duarte L."/>
            <person name="Spannagl M."/>
            <person name="Mayer K.F.X."/>
            <person name="Lu F.H."/>
            <person name="Bevan M.W."/>
            <person name="Leroy P."/>
            <person name="Li P."/>
            <person name="You F.M."/>
            <person name="Sun Q."/>
            <person name="Liu Z."/>
            <person name="Lyons E."/>
            <person name="Wicker T."/>
            <person name="Salzberg S.L."/>
            <person name="Devos K.M."/>
            <person name="Dvorak J."/>
        </authorList>
    </citation>
    <scope>NUCLEOTIDE SEQUENCE [LARGE SCALE GENOMIC DNA]</scope>
    <source>
        <strain evidence="2">cv. AL8/78</strain>
    </source>
</reference>
<evidence type="ECO:0000313" key="3">
    <source>
        <dbReference type="Proteomes" id="UP000015105"/>
    </source>
</evidence>
<reference evidence="3" key="2">
    <citation type="journal article" date="2017" name="Nat. Plants">
        <title>The Aegilops tauschii genome reveals multiple impacts of transposons.</title>
        <authorList>
            <person name="Zhao G."/>
            <person name="Zou C."/>
            <person name="Li K."/>
            <person name="Wang K."/>
            <person name="Li T."/>
            <person name="Gao L."/>
            <person name="Zhang X."/>
            <person name="Wang H."/>
            <person name="Yang Z."/>
            <person name="Liu X."/>
            <person name="Jiang W."/>
            <person name="Mao L."/>
            <person name="Kong X."/>
            <person name="Jiao Y."/>
            <person name="Jia J."/>
        </authorList>
    </citation>
    <scope>NUCLEOTIDE SEQUENCE [LARGE SCALE GENOMIC DNA]</scope>
    <source>
        <strain evidence="3">cv. AL8/78</strain>
    </source>
</reference>